<accession>A0ABP0VTK1</accession>
<dbReference type="Gene3D" id="3.40.30.10">
    <property type="entry name" value="Glutaredoxin"/>
    <property type="match status" value="3"/>
</dbReference>
<keyword evidence="4" id="KW-0411">Iron-sulfur</keyword>
<reference evidence="7" key="1">
    <citation type="submission" date="2024-02" db="EMBL/GenBank/DDBJ databases">
        <authorList>
            <consortium name="ELIXIR-Norway"/>
            <consortium name="Elixir Norway"/>
        </authorList>
    </citation>
    <scope>NUCLEOTIDE SEQUENCE</scope>
</reference>
<dbReference type="PANTHER" id="PTHR10293">
    <property type="entry name" value="GLUTAREDOXIN FAMILY MEMBER"/>
    <property type="match status" value="1"/>
</dbReference>
<name>A0ABP0VTK1_9BRYO</name>
<dbReference type="EMBL" id="OZ020106">
    <property type="protein sequence ID" value="CAK9257814.1"/>
    <property type="molecule type" value="Genomic_DNA"/>
</dbReference>
<dbReference type="InterPro" id="IPR013766">
    <property type="entry name" value="Thioredoxin_domain"/>
</dbReference>
<evidence type="ECO:0000256" key="3">
    <source>
        <dbReference type="ARBA" id="ARBA00023004"/>
    </source>
</evidence>
<dbReference type="Proteomes" id="UP001497444">
    <property type="component" value="Chromosome 11"/>
</dbReference>
<protein>
    <recommendedName>
        <fullName evidence="9">Glutaredoxin</fullName>
    </recommendedName>
</protein>
<dbReference type="PANTHER" id="PTHR10293:SF73">
    <property type="entry name" value="GLUTAREDOXIN-3"/>
    <property type="match status" value="1"/>
</dbReference>
<dbReference type="Pfam" id="PF00462">
    <property type="entry name" value="Glutaredoxin"/>
    <property type="match status" value="2"/>
</dbReference>
<evidence type="ECO:0000259" key="6">
    <source>
        <dbReference type="Pfam" id="PF00462"/>
    </source>
</evidence>
<dbReference type="InterPro" id="IPR004480">
    <property type="entry name" value="Monothiol_GRX-rel"/>
</dbReference>
<feature type="domain" description="Thioredoxin" evidence="5">
    <location>
        <begin position="28"/>
        <end position="110"/>
    </location>
</feature>
<keyword evidence="3" id="KW-0408">Iron</keyword>
<feature type="domain" description="Glutaredoxin" evidence="6">
    <location>
        <begin position="319"/>
        <end position="383"/>
    </location>
</feature>
<dbReference type="InterPro" id="IPR033658">
    <property type="entry name" value="GRX_PICOT-like"/>
</dbReference>
<evidence type="ECO:0000256" key="2">
    <source>
        <dbReference type="ARBA" id="ARBA00022723"/>
    </source>
</evidence>
<evidence type="ECO:0000256" key="1">
    <source>
        <dbReference type="ARBA" id="ARBA00008983"/>
    </source>
</evidence>
<dbReference type="NCBIfam" id="TIGR00365">
    <property type="entry name" value="Grx4 family monothiol glutaredoxin"/>
    <property type="match status" value="2"/>
</dbReference>
<comment type="similarity">
    <text evidence="1">Belongs to the glutaredoxin family. CGFS subfamily.</text>
</comment>
<evidence type="ECO:0000313" key="8">
    <source>
        <dbReference type="Proteomes" id="UP001497444"/>
    </source>
</evidence>
<evidence type="ECO:0008006" key="9">
    <source>
        <dbReference type="Google" id="ProtNLM"/>
    </source>
</evidence>
<dbReference type="Pfam" id="PF00085">
    <property type="entry name" value="Thioredoxin"/>
    <property type="match status" value="1"/>
</dbReference>
<organism evidence="7 8">
    <name type="scientific">Sphagnum jensenii</name>
    <dbReference type="NCBI Taxonomy" id="128206"/>
    <lineage>
        <taxon>Eukaryota</taxon>
        <taxon>Viridiplantae</taxon>
        <taxon>Streptophyta</taxon>
        <taxon>Embryophyta</taxon>
        <taxon>Bryophyta</taxon>
        <taxon>Sphagnophytina</taxon>
        <taxon>Sphagnopsida</taxon>
        <taxon>Sphagnales</taxon>
        <taxon>Sphagnaceae</taxon>
        <taxon>Sphagnum</taxon>
    </lineage>
</organism>
<proteinExistence type="inferred from homology"/>
<keyword evidence="8" id="KW-1185">Reference proteome</keyword>
<dbReference type="CDD" id="cd03028">
    <property type="entry name" value="GRX_PICOT_like"/>
    <property type="match status" value="2"/>
</dbReference>
<gene>
    <name evidence="7" type="ORF">CSSPJE1EN1_LOCUS3292</name>
</gene>
<evidence type="ECO:0000259" key="5">
    <source>
        <dbReference type="Pfam" id="PF00085"/>
    </source>
</evidence>
<evidence type="ECO:0000256" key="4">
    <source>
        <dbReference type="ARBA" id="ARBA00023014"/>
    </source>
</evidence>
<dbReference type="SUPFAM" id="SSF52833">
    <property type="entry name" value="Thioredoxin-like"/>
    <property type="match status" value="3"/>
</dbReference>
<sequence>MAGTVKKLESKDELDSILEAQKSNNNNNLELVVLHFGATWCEASQDMDSVIIQLSVDTPRAQFFQVEAEKHPDISGAYEVGVVPYFVFFKDGLVVDKLEGANPPELAHKLSKLATDVTKAEPASHGLAGGTAVLEVLKKELPPASDTPPTVNGIALKDSLPEVEKSELHKLVNSNPIMLFMKGTPEEPKCGFSRKVVAALKDEGVQFDSFNVLSDETVRQGIKTFSNWPTFPQLYVMGELLGGCDIVLEMHKSGELKQVFEEKGLSHTGAVPNDTPEQVVAETVPAVPLVESAATENAPPSGDDELKARIQHLVNKSPIMLFMKGTPQDPRCKFSRKVVQALGEEGVVYGSFDILSDESVRQGLKEYSNWPTYPQLYVKGEFIGGCDIILEMHQNGELKEILATAVVESKDATESGLKGVA</sequence>
<dbReference type="PROSITE" id="PS51354">
    <property type="entry name" value="GLUTAREDOXIN_2"/>
    <property type="match status" value="2"/>
</dbReference>
<keyword evidence="2" id="KW-0479">Metal-binding</keyword>
<dbReference type="InterPro" id="IPR036249">
    <property type="entry name" value="Thioredoxin-like_sf"/>
</dbReference>
<evidence type="ECO:0000313" key="7">
    <source>
        <dbReference type="EMBL" id="CAK9257814.1"/>
    </source>
</evidence>
<dbReference type="InterPro" id="IPR002109">
    <property type="entry name" value="Glutaredoxin"/>
</dbReference>
<feature type="domain" description="Glutaredoxin" evidence="6">
    <location>
        <begin position="177"/>
        <end position="240"/>
    </location>
</feature>